<dbReference type="Proteomes" id="UP001595798">
    <property type="component" value="Unassembled WGS sequence"/>
</dbReference>
<comment type="similarity">
    <text evidence="2">Belongs to the DUF177 domain family.</text>
</comment>
<evidence type="ECO:0000313" key="8">
    <source>
        <dbReference type="Proteomes" id="UP001595798"/>
    </source>
</evidence>
<dbReference type="PANTHER" id="PTHR38099">
    <property type="entry name" value="LARGE RIBOSOMAL RNA SUBUNIT ACCUMULATION PROTEIN YCED"/>
    <property type="match status" value="1"/>
</dbReference>
<comment type="caution">
    <text evidence="7">The sequence shown here is derived from an EMBL/GenBank/DDBJ whole genome shotgun (WGS) entry which is preliminary data.</text>
</comment>
<sequence length="184" mass="20289">MSNTELPRSVDPHRMAETGAELEGDIPLSELTRFRDAVLAIPEGGLCRVGLVFSADSQRRRIVRGELEADVELECQRCMTGMSSTLRSSFELGLVSSDEKARQLPSELEPFITDGDAVDLWTMVEDELLLALPAYPLHEREDCPAKSELEALEPGSGSDELASDSDDKRDNPFDVLKGLKTTKH</sequence>
<dbReference type="InterPro" id="IPR039255">
    <property type="entry name" value="YceD_bac"/>
</dbReference>
<organism evidence="7 8">
    <name type="scientific">Marinobacter lacisalsi</name>
    <dbReference type="NCBI Taxonomy" id="475979"/>
    <lineage>
        <taxon>Bacteria</taxon>
        <taxon>Pseudomonadati</taxon>
        <taxon>Pseudomonadota</taxon>
        <taxon>Gammaproteobacteria</taxon>
        <taxon>Pseudomonadales</taxon>
        <taxon>Marinobacteraceae</taxon>
        <taxon>Marinobacter</taxon>
    </lineage>
</organism>
<keyword evidence="4" id="KW-0690">Ribosome biogenesis</keyword>
<comment type="function">
    <text evidence="1">Plays a role in synthesis, processing and/or stability of 23S rRNA.</text>
</comment>
<proteinExistence type="inferred from homology"/>
<gene>
    <name evidence="7" type="ORF">ACFOZ5_06360</name>
</gene>
<evidence type="ECO:0000313" key="7">
    <source>
        <dbReference type="EMBL" id="MFC4258658.1"/>
    </source>
</evidence>
<dbReference type="PANTHER" id="PTHR38099:SF1">
    <property type="entry name" value="LARGE RIBOSOMAL RNA SUBUNIT ACCUMULATION PROTEIN YCED"/>
    <property type="match status" value="1"/>
</dbReference>
<evidence type="ECO:0000256" key="3">
    <source>
        <dbReference type="ARBA" id="ARBA00015716"/>
    </source>
</evidence>
<evidence type="ECO:0000256" key="1">
    <source>
        <dbReference type="ARBA" id="ARBA00002868"/>
    </source>
</evidence>
<dbReference type="Pfam" id="PF02620">
    <property type="entry name" value="YceD"/>
    <property type="match status" value="1"/>
</dbReference>
<dbReference type="RefSeq" id="WP_379886186.1">
    <property type="nucleotide sequence ID" value="NZ_JBHSDI010000010.1"/>
</dbReference>
<evidence type="ECO:0000256" key="2">
    <source>
        <dbReference type="ARBA" id="ARBA00010740"/>
    </source>
</evidence>
<protein>
    <recommendedName>
        <fullName evidence="3">Large ribosomal RNA subunit accumulation protein YceD</fullName>
    </recommendedName>
    <alternativeName>
        <fullName evidence="5">23S rRNA accumulation protein YceD</fullName>
    </alternativeName>
</protein>
<dbReference type="InterPro" id="IPR003772">
    <property type="entry name" value="YceD"/>
</dbReference>
<evidence type="ECO:0000256" key="5">
    <source>
        <dbReference type="ARBA" id="ARBA00031841"/>
    </source>
</evidence>
<reference evidence="8" key="1">
    <citation type="journal article" date="2019" name="Int. J. Syst. Evol. Microbiol.">
        <title>The Global Catalogue of Microorganisms (GCM) 10K type strain sequencing project: providing services to taxonomists for standard genome sequencing and annotation.</title>
        <authorList>
            <consortium name="The Broad Institute Genomics Platform"/>
            <consortium name="The Broad Institute Genome Sequencing Center for Infectious Disease"/>
            <person name="Wu L."/>
            <person name="Ma J."/>
        </authorList>
    </citation>
    <scope>NUCLEOTIDE SEQUENCE [LARGE SCALE GENOMIC DNA]</scope>
    <source>
        <strain evidence="8">CECT 7297</strain>
    </source>
</reference>
<dbReference type="EMBL" id="JBHSDI010000010">
    <property type="protein sequence ID" value="MFC4258658.1"/>
    <property type="molecule type" value="Genomic_DNA"/>
</dbReference>
<name>A0ABV8QGT7_9GAMM</name>
<accession>A0ABV8QGT7</accession>
<evidence type="ECO:0000256" key="4">
    <source>
        <dbReference type="ARBA" id="ARBA00022517"/>
    </source>
</evidence>
<keyword evidence="8" id="KW-1185">Reference proteome</keyword>
<feature type="region of interest" description="Disordered" evidence="6">
    <location>
        <begin position="145"/>
        <end position="184"/>
    </location>
</feature>
<evidence type="ECO:0000256" key="6">
    <source>
        <dbReference type="SAM" id="MobiDB-lite"/>
    </source>
</evidence>